<feature type="non-terminal residue" evidence="10">
    <location>
        <position position="1"/>
    </location>
</feature>
<evidence type="ECO:0000256" key="2">
    <source>
        <dbReference type="ARBA" id="ARBA00022723"/>
    </source>
</evidence>
<sequence>EIFTFEDVSIEFSQDEWNYLDFAEKALYGDVMLETYSNMASIEFKSNFIYLCKKAVFPEECKETLDYNTHHFFQYDKKQEKLYINNQNEERQYNYKECGKSFNRCLYLTSNKRINSKEVYKCKNCDKSFPHHAHLQAHQRIHTGDKPYRCQDCGKSFTTVFNLHTHHRIHTASLPMPDSLVSLPEDSSVPLGTGMVMPEEVTHSND</sequence>
<dbReference type="Pfam" id="PF01352">
    <property type="entry name" value="KRAB"/>
    <property type="match status" value="1"/>
</dbReference>
<dbReference type="SMART" id="SM00349">
    <property type="entry name" value="KRAB"/>
    <property type="match status" value="1"/>
</dbReference>
<dbReference type="AlphaFoldDB" id="A0AAW0HU51"/>
<reference evidence="10 11" key="1">
    <citation type="journal article" date="2023" name="bioRxiv">
        <title>Conserved and derived expression patterns and positive selection on dental genes reveal complex evolutionary context of ever-growing rodent molars.</title>
        <authorList>
            <person name="Calamari Z.T."/>
            <person name="Song A."/>
            <person name="Cohen E."/>
            <person name="Akter M."/>
            <person name="Roy R.D."/>
            <person name="Hallikas O."/>
            <person name="Christensen M.M."/>
            <person name="Li P."/>
            <person name="Marangoni P."/>
            <person name="Jernvall J."/>
            <person name="Klein O.D."/>
        </authorList>
    </citation>
    <scope>NUCLEOTIDE SEQUENCE [LARGE SCALE GENOMIC DNA]</scope>
    <source>
        <strain evidence="10">V071</strain>
    </source>
</reference>
<name>A0AAW0HU51_MYOGA</name>
<dbReference type="Gene3D" id="6.10.140.140">
    <property type="match status" value="1"/>
</dbReference>
<dbReference type="InterPro" id="IPR036051">
    <property type="entry name" value="KRAB_dom_sf"/>
</dbReference>
<dbReference type="GO" id="GO:0008270">
    <property type="term" value="F:zinc ion binding"/>
    <property type="evidence" value="ECO:0007669"/>
    <property type="project" value="UniProtKB-KW"/>
</dbReference>
<feature type="non-terminal residue" evidence="10">
    <location>
        <position position="206"/>
    </location>
</feature>
<gene>
    <name evidence="10" type="ORF">U0070_009152</name>
</gene>
<evidence type="ECO:0000256" key="3">
    <source>
        <dbReference type="ARBA" id="ARBA00022737"/>
    </source>
</evidence>
<evidence type="ECO:0000256" key="6">
    <source>
        <dbReference type="ARBA" id="ARBA00023242"/>
    </source>
</evidence>
<proteinExistence type="predicted"/>
<keyword evidence="4 7" id="KW-0863">Zinc-finger</keyword>
<keyword evidence="6" id="KW-0539">Nucleus</keyword>
<organism evidence="10 11">
    <name type="scientific">Myodes glareolus</name>
    <name type="common">Bank vole</name>
    <name type="synonym">Clethrionomys glareolus</name>
    <dbReference type="NCBI Taxonomy" id="447135"/>
    <lineage>
        <taxon>Eukaryota</taxon>
        <taxon>Metazoa</taxon>
        <taxon>Chordata</taxon>
        <taxon>Craniata</taxon>
        <taxon>Vertebrata</taxon>
        <taxon>Euteleostomi</taxon>
        <taxon>Mammalia</taxon>
        <taxon>Eutheria</taxon>
        <taxon>Euarchontoglires</taxon>
        <taxon>Glires</taxon>
        <taxon>Rodentia</taxon>
        <taxon>Myomorpha</taxon>
        <taxon>Muroidea</taxon>
        <taxon>Cricetidae</taxon>
        <taxon>Arvicolinae</taxon>
        <taxon>Myodes</taxon>
    </lineage>
</organism>
<evidence type="ECO:0000256" key="5">
    <source>
        <dbReference type="ARBA" id="ARBA00022833"/>
    </source>
</evidence>
<keyword evidence="2" id="KW-0479">Metal-binding</keyword>
<dbReference type="Gene3D" id="3.30.160.60">
    <property type="entry name" value="Classic Zinc Finger"/>
    <property type="match status" value="2"/>
</dbReference>
<feature type="domain" description="C2H2-type" evidence="8">
    <location>
        <begin position="148"/>
        <end position="175"/>
    </location>
</feature>
<dbReference type="SUPFAM" id="SSF109640">
    <property type="entry name" value="KRAB domain (Kruppel-associated box)"/>
    <property type="match status" value="1"/>
</dbReference>
<dbReference type="EMBL" id="JBBHLL010000332">
    <property type="protein sequence ID" value="KAK7805700.1"/>
    <property type="molecule type" value="Genomic_DNA"/>
</dbReference>
<comment type="caution">
    <text evidence="10">The sequence shown here is derived from an EMBL/GenBank/DDBJ whole genome shotgun (WGS) entry which is preliminary data.</text>
</comment>
<evidence type="ECO:0000313" key="10">
    <source>
        <dbReference type="EMBL" id="KAK7805700.1"/>
    </source>
</evidence>
<dbReference type="Pfam" id="PF00096">
    <property type="entry name" value="zf-C2H2"/>
    <property type="match status" value="2"/>
</dbReference>
<dbReference type="PROSITE" id="PS50157">
    <property type="entry name" value="ZINC_FINGER_C2H2_2"/>
    <property type="match status" value="2"/>
</dbReference>
<keyword evidence="5" id="KW-0862">Zinc</keyword>
<dbReference type="GO" id="GO:0005634">
    <property type="term" value="C:nucleus"/>
    <property type="evidence" value="ECO:0007669"/>
    <property type="project" value="UniProtKB-SubCell"/>
</dbReference>
<keyword evidence="11" id="KW-1185">Reference proteome</keyword>
<evidence type="ECO:0000256" key="1">
    <source>
        <dbReference type="ARBA" id="ARBA00004123"/>
    </source>
</evidence>
<evidence type="ECO:0000256" key="4">
    <source>
        <dbReference type="ARBA" id="ARBA00022771"/>
    </source>
</evidence>
<protein>
    <submittedName>
        <fullName evidence="10">Uncharacterized protein</fullName>
    </submittedName>
</protein>
<dbReference type="InterPro" id="IPR013087">
    <property type="entry name" value="Znf_C2H2_type"/>
</dbReference>
<keyword evidence="3" id="KW-0677">Repeat</keyword>
<evidence type="ECO:0000259" key="9">
    <source>
        <dbReference type="PROSITE" id="PS50805"/>
    </source>
</evidence>
<comment type="subcellular location">
    <subcellularLocation>
        <location evidence="1">Nucleus</location>
    </subcellularLocation>
</comment>
<dbReference type="PANTHER" id="PTHR23234">
    <property type="entry name" value="ZNF44 PROTEIN"/>
    <property type="match status" value="1"/>
</dbReference>
<dbReference type="PROSITE" id="PS50805">
    <property type="entry name" value="KRAB"/>
    <property type="match status" value="1"/>
</dbReference>
<dbReference type="SMART" id="SM00355">
    <property type="entry name" value="ZnF_C2H2"/>
    <property type="match status" value="2"/>
</dbReference>
<feature type="domain" description="KRAB" evidence="9">
    <location>
        <begin position="3"/>
        <end position="84"/>
    </location>
</feature>
<dbReference type="CDD" id="cd07765">
    <property type="entry name" value="KRAB_A-box"/>
    <property type="match status" value="1"/>
</dbReference>
<dbReference type="Proteomes" id="UP001488838">
    <property type="component" value="Unassembled WGS sequence"/>
</dbReference>
<evidence type="ECO:0000259" key="8">
    <source>
        <dbReference type="PROSITE" id="PS50157"/>
    </source>
</evidence>
<dbReference type="InterPro" id="IPR036236">
    <property type="entry name" value="Znf_C2H2_sf"/>
</dbReference>
<accession>A0AAW0HU51</accession>
<dbReference type="PROSITE" id="PS00028">
    <property type="entry name" value="ZINC_FINGER_C2H2_1"/>
    <property type="match status" value="2"/>
</dbReference>
<dbReference type="GO" id="GO:0006355">
    <property type="term" value="P:regulation of DNA-templated transcription"/>
    <property type="evidence" value="ECO:0007669"/>
    <property type="project" value="InterPro"/>
</dbReference>
<evidence type="ECO:0000313" key="11">
    <source>
        <dbReference type="Proteomes" id="UP001488838"/>
    </source>
</evidence>
<dbReference type="InterPro" id="IPR050758">
    <property type="entry name" value="Znf_C2H2-type"/>
</dbReference>
<dbReference type="FunFam" id="3.30.160.60:FF:001498">
    <property type="entry name" value="Zinc finger protein 404"/>
    <property type="match status" value="1"/>
</dbReference>
<dbReference type="InterPro" id="IPR001909">
    <property type="entry name" value="KRAB"/>
</dbReference>
<dbReference type="PANTHER" id="PTHR23234:SF10">
    <property type="entry name" value="RIKEN CDNA 6720489N17 GENE-RELATED"/>
    <property type="match status" value="1"/>
</dbReference>
<dbReference type="FunFam" id="3.30.160.60:FF:001270">
    <property type="entry name" value="zinc finger protein 583 isoform X1"/>
    <property type="match status" value="1"/>
</dbReference>
<evidence type="ECO:0000256" key="7">
    <source>
        <dbReference type="PROSITE-ProRule" id="PRU00042"/>
    </source>
</evidence>
<feature type="domain" description="C2H2-type" evidence="8">
    <location>
        <begin position="120"/>
        <end position="147"/>
    </location>
</feature>
<dbReference type="SUPFAM" id="SSF57667">
    <property type="entry name" value="beta-beta-alpha zinc fingers"/>
    <property type="match status" value="2"/>
</dbReference>